<gene>
    <name evidence="2" type="ORF">ENL21_02715</name>
</gene>
<evidence type="ECO:0000256" key="1">
    <source>
        <dbReference type="PROSITE-ProRule" id="PRU00339"/>
    </source>
</evidence>
<dbReference type="Pfam" id="PF13181">
    <property type="entry name" value="TPR_8"/>
    <property type="match status" value="3"/>
</dbReference>
<feature type="repeat" description="TPR" evidence="1">
    <location>
        <begin position="181"/>
        <end position="214"/>
    </location>
</feature>
<dbReference type="PANTHER" id="PTHR12558:SF13">
    <property type="entry name" value="CELL DIVISION CYCLE PROTEIN 27 HOMOLOG"/>
    <property type="match status" value="1"/>
</dbReference>
<organism evidence="2">
    <name type="scientific">Caldithrix abyssi</name>
    <dbReference type="NCBI Taxonomy" id="187145"/>
    <lineage>
        <taxon>Bacteria</taxon>
        <taxon>Pseudomonadati</taxon>
        <taxon>Calditrichota</taxon>
        <taxon>Calditrichia</taxon>
        <taxon>Calditrichales</taxon>
        <taxon>Calditrichaceae</taxon>
        <taxon>Caldithrix</taxon>
    </lineage>
</organism>
<name>A0A7V5H2V8_CALAY</name>
<proteinExistence type="predicted"/>
<accession>A0A7V5H2V8</accession>
<feature type="repeat" description="TPR" evidence="1">
    <location>
        <begin position="11"/>
        <end position="44"/>
    </location>
</feature>
<dbReference type="InterPro" id="IPR019734">
    <property type="entry name" value="TPR_rpt"/>
</dbReference>
<evidence type="ECO:0000313" key="2">
    <source>
        <dbReference type="EMBL" id="HHE54667.1"/>
    </source>
</evidence>
<dbReference type="AlphaFoldDB" id="A0A7V5H2V8"/>
<reference evidence="2" key="1">
    <citation type="journal article" date="2020" name="mSystems">
        <title>Genome- and Community-Level Interaction Insights into Carbon Utilization and Element Cycling Functions of Hydrothermarchaeota in Hydrothermal Sediment.</title>
        <authorList>
            <person name="Zhou Z."/>
            <person name="Liu Y."/>
            <person name="Xu W."/>
            <person name="Pan J."/>
            <person name="Luo Z.H."/>
            <person name="Li M."/>
        </authorList>
    </citation>
    <scope>NUCLEOTIDE SEQUENCE [LARGE SCALE GENOMIC DNA]</scope>
    <source>
        <strain evidence="2">HyVt-76</strain>
    </source>
</reference>
<dbReference type="InterPro" id="IPR011990">
    <property type="entry name" value="TPR-like_helical_dom_sf"/>
</dbReference>
<dbReference type="PROSITE" id="PS50005">
    <property type="entry name" value="TPR"/>
    <property type="match status" value="8"/>
</dbReference>
<dbReference type="EMBL" id="DRTD01000196">
    <property type="protein sequence ID" value="HHE54667.1"/>
    <property type="molecule type" value="Genomic_DNA"/>
</dbReference>
<feature type="repeat" description="TPR" evidence="1">
    <location>
        <begin position="147"/>
        <end position="180"/>
    </location>
</feature>
<comment type="caution">
    <text evidence="2">The sequence shown here is derived from an EMBL/GenBank/DDBJ whole genome shotgun (WGS) entry which is preliminary data.</text>
</comment>
<dbReference type="Proteomes" id="UP000886111">
    <property type="component" value="Unassembled WGS sequence"/>
</dbReference>
<dbReference type="PANTHER" id="PTHR12558">
    <property type="entry name" value="CELL DIVISION CYCLE 16,23,27"/>
    <property type="match status" value="1"/>
</dbReference>
<feature type="repeat" description="TPR" evidence="1">
    <location>
        <begin position="351"/>
        <end position="384"/>
    </location>
</feature>
<dbReference type="Pfam" id="PF14559">
    <property type="entry name" value="TPR_19"/>
    <property type="match status" value="2"/>
</dbReference>
<dbReference type="Pfam" id="PF13414">
    <property type="entry name" value="TPR_11"/>
    <property type="match status" value="1"/>
</dbReference>
<feature type="non-terminal residue" evidence="2">
    <location>
        <position position="532"/>
    </location>
</feature>
<feature type="repeat" description="TPR" evidence="1">
    <location>
        <begin position="488"/>
        <end position="521"/>
    </location>
</feature>
<feature type="repeat" description="TPR" evidence="1">
    <location>
        <begin position="283"/>
        <end position="316"/>
    </location>
</feature>
<dbReference type="SMART" id="SM00028">
    <property type="entry name" value="TPR"/>
    <property type="match status" value="13"/>
</dbReference>
<dbReference type="SUPFAM" id="SSF48452">
    <property type="entry name" value="TPR-like"/>
    <property type="match status" value="3"/>
</dbReference>
<feature type="repeat" description="TPR" evidence="1">
    <location>
        <begin position="79"/>
        <end position="112"/>
    </location>
</feature>
<sequence length="532" mass="61657">MAKEHSVSFKARDHFLQGIYYQQEGRYSEALVEFYQALHYDSTSATIYSAIAENYINLGEFETAELMLKKARQLAPDNPDVLQMSAEVALRLGKDDQAIQFFERLLKVNPFDNEAREMLILLYQKKGDDLAVARHTKILIDLYGKNKDLLYRLTQIYLRNKNFKQAVKTVKSILQLDSTDARAYYFLGLTQEQKLNTDSAAFYYKKAVRFEPKFAQPLDRLSFILRTKKDWPEIIKLYQYVLSRDSSSVSARVLIAEAYFYLNKYDSARVYLQPLLKRPKMPPGVYELAGRIELEEKNYPLAEQYFKKAIQIDSDNRLAWLLLAFTYSDMGQTARADSTYRQLLNRFPKDATFWAFYGNFLQEKGQYQKSIAALKKVLELDPNNEAALSGLAIVYENLKMFAQCDSIYEIALQRLPDNPLILNNFSYSLAERDKALERALQMAKKAVELEPNNAAYLDTYGWVLYKLGKYEQAAKFIKQSIELRGNSAVVIEHLGDVYKAMGDLQNALFYWQKASELDPKNENLKQKIKENQ</sequence>
<feature type="repeat" description="TPR" evidence="1">
    <location>
        <begin position="45"/>
        <end position="78"/>
    </location>
</feature>
<protein>
    <submittedName>
        <fullName evidence="2">Tetratricopeptide repeat protein</fullName>
    </submittedName>
</protein>
<dbReference type="Gene3D" id="1.25.40.10">
    <property type="entry name" value="Tetratricopeptide repeat domain"/>
    <property type="match status" value="3"/>
</dbReference>
<keyword evidence="1" id="KW-0802">TPR repeat</keyword>